<proteinExistence type="predicted"/>
<sequence>MPHREQYHTKSKAWTIDIDTDTNTNEPPVYNPPSSQASTSFSRISANMEPSPGKTYIIKSISNGDVMALVSGNVTLAEMGSPGSAQHWACIKGNDGRFGFRNLATGKLLGQNSKWNLVCSASNLKTWEEFRVKERSEGGYVLLMRHWDIIRPVGKQQNGDLAMVES</sequence>
<dbReference type="AlphaFoldDB" id="A0A2T2PAC3"/>
<accession>A0A2T2PAC3</accession>
<evidence type="ECO:0000313" key="2">
    <source>
        <dbReference type="EMBL" id="PSN74595.1"/>
    </source>
</evidence>
<evidence type="ECO:0008006" key="4">
    <source>
        <dbReference type="Google" id="ProtNLM"/>
    </source>
</evidence>
<dbReference type="SUPFAM" id="SSF50370">
    <property type="entry name" value="Ricin B-like lectins"/>
    <property type="match status" value="1"/>
</dbReference>
<protein>
    <recommendedName>
        <fullName evidence="4">Ricin B lectin domain-containing protein</fullName>
    </recommendedName>
</protein>
<dbReference type="PANTHER" id="PTHR39697:SF1">
    <property type="entry name" value="RICIN B LECTIN DOMAIN-CONTAINING PROTEIN"/>
    <property type="match status" value="1"/>
</dbReference>
<keyword evidence="3" id="KW-1185">Reference proteome</keyword>
<feature type="compositionally biased region" description="Low complexity" evidence="1">
    <location>
        <begin position="15"/>
        <end position="25"/>
    </location>
</feature>
<evidence type="ECO:0000313" key="3">
    <source>
        <dbReference type="Proteomes" id="UP000240883"/>
    </source>
</evidence>
<gene>
    <name evidence="2" type="ORF">BS50DRAFT_642964</name>
</gene>
<dbReference type="Gene3D" id="2.80.10.50">
    <property type="match status" value="1"/>
</dbReference>
<dbReference type="EMBL" id="KZ678128">
    <property type="protein sequence ID" value="PSN74595.1"/>
    <property type="molecule type" value="Genomic_DNA"/>
</dbReference>
<name>A0A2T2PAC3_CORCC</name>
<evidence type="ECO:0000256" key="1">
    <source>
        <dbReference type="SAM" id="MobiDB-lite"/>
    </source>
</evidence>
<reference evidence="2 3" key="1">
    <citation type="journal article" date="2018" name="Front. Microbiol.">
        <title>Genome-Wide Analysis of Corynespora cassiicola Leaf Fall Disease Putative Effectors.</title>
        <authorList>
            <person name="Lopez D."/>
            <person name="Ribeiro S."/>
            <person name="Label P."/>
            <person name="Fumanal B."/>
            <person name="Venisse J.S."/>
            <person name="Kohler A."/>
            <person name="de Oliveira R.R."/>
            <person name="Labutti K."/>
            <person name="Lipzen A."/>
            <person name="Lail K."/>
            <person name="Bauer D."/>
            <person name="Ohm R.A."/>
            <person name="Barry K.W."/>
            <person name="Spatafora J."/>
            <person name="Grigoriev I.V."/>
            <person name="Martin F.M."/>
            <person name="Pujade-Renaud V."/>
        </authorList>
    </citation>
    <scope>NUCLEOTIDE SEQUENCE [LARGE SCALE GENOMIC DNA]</scope>
    <source>
        <strain evidence="2 3">Philippines</strain>
    </source>
</reference>
<organism evidence="2 3">
    <name type="scientific">Corynespora cassiicola Philippines</name>
    <dbReference type="NCBI Taxonomy" id="1448308"/>
    <lineage>
        <taxon>Eukaryota</taxon>
        <taxon>Fungi</taxon>
        <taxon>Dikarya</taxon>
        <taxon>Ascomycota</taxon>
        <taxon>Pezizomycotina</taxon>
        <taxon>Dothideomycetes</taxon>
        <taxon>Pleosporomycetidae</taxon>
        <taxon>Pleosporales</taxon>
        <taxon>Corynesporascaceae</taxon>
        <taxon>Corynespora</taxon>
    </lineage>
</organism>
<dbReference type="InterPro" id="IPR035992">
    <property type="entry name" value="Ricin_B-like_lectins"/>
</dbReference>
<feature type="region of interest" description="Disordered" evidence="1">
    <location>
        <begin position="1"/>
        <end position="39"/>
    </location>
</feature>
<dbReference type="Proteomes" id="UP000240883">
    <property type="component" value="Unassembled WGS sequence"/>
</dbReference>
<dbReference type="OrthoDB" id="5289641at2759"/>
<dbReference type="PANTHER" id="PTHR39697">
    <property type="entry name" value="RICIN B LECTIN DOMAIN-CONTAINING PROTEIN-RELATED"/>
    <property type="match status" value="1"/>
</dbReference>